<proteinExistence type="predicted"/>
<gene>
    <name evidence="2" type="ORF">FYJ83_02755</name>
</gene>
<dbReference type="EMBL" id="VUNQ01000003">
    <property type="protein sequence ID" value="MSU00385.1"/>
    <property type="molecule type" value="Genomic_DNA"/>
</dbReference>
<name>A0A6N7XV71_9FIRM</name>
<organism evidence="2 3">
    <name type="scientific">Tissierella pigra</name>
    <dbReference type="NCBI Taxonomy" id="2607614"/>
    <lineage>
        <taxon>Bacteria</taxon>
        <taxon>Bacillati</taxon>
        <taxon>Bacillota</taxon>
        <taxon>Tissierellia</taxon>
        <taxon>Tissierellales</taxon>
        <taxon>Tissierellaceae</taxon>
        <taxon>Tissierella</taxon>
    </lineage>
</organism>
<accession>A0A6N7XV71</accession>
<evidence type="ECO:0000313" key="2">
    <source>
        <dbReference type="EMBL" id="MSU00385.1"/>
    </source>
</evidence>
<dbReference type="Gene3D" id="2.30.110.10">
    <property type="entry name" value="Electron Transport, Fmn-binding Protein, Chain A"/>
    <property type="match status" value="1"/>
</dbReference>
<comment type="caution">
    <text evidence="2">The sequence shown here is derived from an EMBL/GenBank/DDBJ whole genome shotgun (WGS) entry which is preliminary data.</text>
</comment>
<reference evidence="2 3" key="1">
    <citation type="submission" date="2019-09" db="EMBL/GenBank/DDBJ databases">
        <title>In-depth cultivation of the pig gut microbiome towards novel bacterial diversity and tailored functional studies.</title>
        <authorList>
            <person name="Wylensek D."/>
            <person name="Hitch T.C.A."/>
            <person name="Clavel T."/>
        </authorList>
    </citation>
    <scope>NUCLEOTIDE SEQUENCE [LARGE SCALE GENOMIC DNA]</scope>
    <source>
        <strain evidence="2 3">WCA3-693-APC-4?</strain>
    </source>
</reference>
<evidence type="ECO:0000313" key="3">
    <source>
        <dbReference type="Proteomes" id="UP000469523"/>
    </source>
</evidence>
<dbReference type="InterPro" id="IPR011576">
    <property type="entry name" value="Pyridox_Oxase_N"/>
</dbReference>
<dbReference type="AlphaFoldDB" id="A0A6N7XV71"/>
<keyword evidence="3" id="KW-1185">Reference proteome</keyword>
<dbReference type="InterPro" id="IPR012349">
    <property type="entry name" value="Split_barrel_FMN-bd"/>
</dbReference>
<sequence>MNAYEKAMEVMKELFAEDCQFSMATVKDNVPSVRVVDTFYEDNSFYVVTYSKTQKVQELKNNSPVALCNEFYRFSGNGYNIGHPLLTENKEIREKLIKVFEPWYFAHNNENDEDMCYVRIELNEGFFYKDGVGYKVNFKTKEAKQFPFDIDPVL</sequence>
<dbReference type="RefSeq" id="WP_154438811.1">
    <property type="nucleotide sequence ID" value="NZ_VUNQ01000003.1"/>
</dbReference>
<dbReference type="SUPFAM" id="SSF50475">
    <property type="entry name" value="FMN-binding split barrel"/>
    <property type="match status" value="1"/>
</dbReference>
<protein>
    <submittedName>
        <fullName evidence="2">Pyridoxamine 5'-phosphate oxidase family protein</fullName>
    </submittedName>
</protein>
<feature type="domain" description="Pyridoxamine 5'-phosphate oxidase N-terminal" evidence="1">
    <location>
        <begin position="9"/>
        <end position="77"/>
    </location>
</feature>
<evidence type="ECO:0000259" key="1">
    <source>
        <dbReference type="Pfam" id="PF01243"/>
    </source>
</evidence>
<dbReference type="Proteomes" id="UP000469523">
    <property type="component" value="Unassembled WGS sequence"/>
</dbReference>
<dbReference type="Pfam" id="PF01243">
    <property type="entry name" value="PNPOx_N"/>
    <property type="match status" value="1"/>
</dbReference>